<dbReference type="AlphaFoldDB" id="E1EZ98"/>
<feature type="compositionally biased region" description="Polar residues" evidence="2">
    <location>
        <begin position="1"/>
        <end position="12"/>
    </location>
</feature>
<protein>
    <submittedName>
        <fullName evidence="3">Uncharacterized protein</fullName>
    </submittedName>
</protein>
<gene>
    <name evidence="3" type="ORF">GLP15_1389</name>
</gene>
<dbReference type="OrthoDB" id="10257013at2759"/>
<dbReference type="VEuPathDB" id="GiardiaDB:GLP15_1389"/>
<reference evidence="3 4" key="1">
    <citation type="journal article" date="2010" name="BMC Genomics">
        <title>Genome analysis and comparative genomics of a Giardia intestinalis assemblage E isolate.</title>
        <authorList>
            <person name="Jerlstrom-Hultqvist J."/>
            <person name="Franzen O."/>
            <person name="Ankarklev J."/>
            <person name="Xu F."/>
            <person name="Nohynkova E."/>
            <person name="Andersson J.O."/>
            <person name="Svard S.G."/>
            <person name="Andersson B."/>
        </authorList>
    </citation>
    <scope>NUCLEOTIDE SEQUENCE [LARGE SCALE GENOMIC DNA]</scope>
    <source>
        <strain evidence="3 4">P15</strain>
    </source>
</reference>
<evidence type="ECO:0000256" key="1">
    <source>
        <dbReference type="SAM" id="Coils"/>
    </source>
</evidence>
<dbReference type="EMBL" id="ACVC01000095">
    <property type="protein sequence ID" value="EFO64451.1"/>
    <property type="molecule type" value="Genomic_DNA"/>
</dbReference>
<dbReference type="OMA" id="ECPRPEY"/>
<feature type="coiled-coil region" evidence="1">
    <location>
        <begin position="449"/>
        <end position="483"/>
    </location>
</feature>
<name>E1EZ98_GIAIA</name>
<organism evidence="3 4">
    <name type="scientific">Giardia intestinalis (strain P15)</name>
    <name type="common">Giardia lamblia</name>
    <dbReference type="NCBI Taxonomy" id="658858"/>
    <lineage>
        <taxon>Eukaryota</taxon>
        <taxon>Metamonada</taxon>
        <taxon>Diplomonadida</taxon>
        <taxon>Hexamitidae</taxon>
        <taxon>Giardiinae</taxon>
        <taxon>Giardia</taxon>
    </lineage>
</organism>
<evidence type="ECO:0000256" key="2">
    <source>
        <dbReference type="SAM" id="MobiDB-lite"/>
    </source>
</evidence>
<dbReference type="Proteomes" id="UP000008974">
    <property type="component" value="Unassembled WGS sequence"/>
</dbReference>
<feature type="region of interest" description="Disordered" evidence="2">
    <location>
        <begin position="1"/>
        <end position="20"/>
    </location>
</feature>
<evidence type="ECO:0000313" key="4">
    <source>
        <dbReference type="Proteomes" id="UP000008974"/>
    </source>
</evidence>
<accession>E1EZ98</accession>
<feature type="coiled-coil region" evidence="1">
    <location>
        <begin position="145"/>
        <end position="214"/>
    </location>
</feature>
<comment type="caution">
    <text evidence="3">The sequence shown here is derived from an EMBL/GenBank/DDBJ whole genome shotgun (WGS) entry which is preliminary data.</text>
</comment>
<proteinExistence type="predicted"/>
<evidence type="ECO:0000313" key="3">
    <source>
        <dbReference type="EMBL" id="EFO64451.1"/>
    </source>
</evidence>
<keyword evidence="1" id="KW-0175">Coiled coil</keyword>
<sequence>MSSSLRNRTTKAQSERSFQHKEASKSFHEWILGYLKTDTLQKAKVAILAAESERTFLRNELDAQRKVVKGLTAQNSQMSAQLLKLSSLLTRKGELRNTEEAFPRLEECPRPEYEQTLLLMLQQTFNSSPATIQRISRIYSQEQRLSELANTIKEEVARIVDANNALHAQVDIELNAHGIILEKDRIISNLELNVEDLQAIIQARDRKIRELQCREQEDSLKISTLTQHFEDLQKRSHGLTGCMETMQVCNEGLKQTIDDLRKKILELEEQNHLDVTASKELLAMSIGLDTSLLSNNVGLQGIRDDLDNLAAETQTSLIRLADNCDHSVLTSKLVGEEKMCGPDFPELPTLELSDNKSQLASLLQRIWTYILKPDTTIDGLRAYVTTEVPTNISGITLTNSRSQKAAHSAFLGPSEGSQSSVDKVAKLRAFKNTQTDVSLSQVSKMLINEKRLRDKLSLLENRLRERELAVQSLEKKLSDCMERSVWLELWETRVATPPISYVADYDHNYIAVGFITNYSSSVEVQTDPCLSLEAPDPSWPDFQEKMALFEATLNNLYLALQQQKENAGPDLQIEDLATTIRTQILEALNGTATASAFTNDRNLNLSIITDDIIDYDRSLLHLQQKKSEQRPGSRGIFPFWK</sequence>